<evidence type="ECO:0000256" key="6">
    <source>
        <dbReference type="ARBA" id="ARBA00022701"/>
    </source>
</evidence>
<dbReference type="AlphaFoldDB" id="A0A974HJJ8"/>
<dbReference type="InterPro" id="IPR051756">
    <property type="entry name" value="Centrosomal_MT-associated"/>
</dbReference>
<evidence type="ECO:0000256" key="19">
    <source>
        <dbReference type="SAM" id="MobiDB-lite"/>
    </source>
</evidence>
<evidence type="ECO:0000256" key="15">
    <source>
        <dbReference type="ARBA" id="ARBA00070483"/>
    </source>
</evidence>
<keyword evidence="8 18" id="KW-0175">Coiled coil</keyword>
<evidence type="ECO:0000256" key="16">
    <source>
        <dbReference type="ARBA" id="ARBA00074214"/>
    </source>
</evidence>
<reference evidence="23" key="1">
    <citation type="journal article" date="2016" name="Nature">
        <title>Genome evolution in the allotetraploid frog Xenopus laevis.</title>
        <authorList>
            <person name="Session A.M."/>
            <person name="Uno Y."/>
            <person name="Kwon T."/>
            <person name="Chapman J.A."/>
            <person name="Toyoda A."/>
            <person name="Takahashi S."/>
            <person name="Fukui A."/>
            <person name="Hikosaka A."/>
            <person name="Suzuki A."/>
            <person name="Kondo M."/>
            <person name="van Heeringen S.J."/>
            <person name="Quigley I."/>
            <person name="Heinz S."/>
            <person name="Ogino H."/>
            <person name="Ochi H."/>
            <person name="Hellsten U."/>
            <person name="Lyons J.B."/>
            <person name="Simakov O."/>
            <person name="Putnam N."/>
            <person name="Stites J."/>
            <person name="Kuroki Y."/>
            <person name="Tanaka T."/>
            <person name="Michiue T."/>
            <person name="Watanabe M."/>
            <person name="Bogdanovic O."/>
            <person name="Lister R."/>
            <person name="Georgiou G."/>
            <person name="Paranjpe S.S."/>
            <person name="van Kruijsbergen I."/>
            <person name="Shu S."/>
            <person name="Carlson J."/>
            <person name="Kinoshita T."/>
            <person name="Ohta Y."/>
            <person name="Mawaribuchi S."/>
            <person name="Jenkins J."/>
            <person name="Grimwood J."/>
            <person name="Schmutz J."/>
            <person name="Mitros T."/>
            <person name="Mozaffari S.V."/>
            <person name="Suzuki Y."/>
            <person name="Haramoto Y."/>
            <person name="Yamamoto T.S."/>
            <person name="Takagi C."/>
            <person name="Heald R."/>
            <person name="Miller K."/>
            <person name="Haudenschild C."/>
            <person name="Kitzman J."/>
            <person name="Nakayama T."/>
            <person name="Izutsu Y."/>
            <person name="Robert J."/>
            <person name="Fortriede J."/>
            <person name="Burns K."/>
            <person name="Lotay V."/>
            <person name="Karimi K."/>
            <person name="Yasuoka Y."/>
            <person name="Dichmann D.S."/>
            <person name="Flajnik M.F."/>
            <person name="Houston D.W."/>
            <person name="Shendure J."/>
            <person name="DuPasquier L."/>
            <person name="Vize P.D."/>
            <person name="Zorn A.M."/>
            <person name="Ito M."/>
            <person name="Marcotte E.M."/>
            <person name="Wallingford J.B."/>
            <person name="Ito Y."/>
            <person name="Asashima M."/>
            <person name="Ueno N."/>
            <person name="Matsuda Y."/>
            <person name="Veenstra G.J."/>
            <person name="Fujiyama A."/>
            <person name="Harland R.M."/>
            <person name="Taira M."/>
            <person name="Rokhsar D.S."/>
        </authorList>
    </citation>
    <scope>NUCLEOTIDE SEQUENCE [LARGE SCALE GENOMIC DNA]</scope>
    <source>
        <strain evidence="23">J</strain>
    </source>
</reference>
<accession>A0A974HJJ8</accession>
<evidence type="ECO:0000256" key="10">
    <source>
        <dbReference type="ARBA" id="ARBA00023328"/>
    </source>
</evidence>
<keyword evidence="6" id="KW-0493">Microtubule</keyword>
<evidence type="ECO:0000256" key="2">
    <source>
        <dbReference type="ARBA" id="ARBA00004300"/>
    </source>
</evidence>
<evidence type="ECO:0000256" key="9">
    <source>
        <dbReference type="ARBA" id="ARBA00023212"/>
    </source>
</evidence>
<sequence length="488" mass="55162">MESVSKESYLPSFHQFPLCASLSEFESASSKETQSSALKNISPHPYDILQAPNSRALISALKTLQNKICRLESEKTHARDRLTNLSRAAGEHKKVLESEKRSAEWAAQEATSQKNDVAMQLNNAEQRCSLLEKQLDYMRKMMENADIQNNPIHQIPAQKEQKDMLEMQSKLQKLEVLENECLRLKATHKSSENKIQFLEEKLSVEEQERKALQDKAAQVQTSLEVNRILLSSASSQNSTQRKVKKKKQSKQKNAISKEPSSKEPLLKEPPSKCFFPKAGELPFVAGKSTTSSHSLSANVQNMLHMMKHQSPRVSQKDPKTVEHKPSILPGGSRSIPTRLMSSSTGDTLSDILLALQDELGQMSFEHQELLKHIDETKNTDMREDLERELDYLVKQMEIKSDQIIKLKRHQLNVVKLKKTAKKQPRPPSTTKPAEDEQNIGATDPCTPRNKGNLANGTGTPNSKASLELLKSVRKIQMTLKKDDIMWEK</sequence>
<evidence type="ECO:0000259" key="20">
    <source>
        <dbReference type="Pfam" id="PF06657"/>
    </source>
</evidence>
<evidence type="ECO:0000256" key="14">
    <source>
        <dbReference type="ARBA" id="ARBA00063967"/>
    </source>
</evidence>
<feature type="compositionally biased region" description="Basic residues" evidence="19">
    <location>
        <begin position="241"/>
        <end position="250"/>
    </location>
</feature>
<keyword evidence="7" id="KW-0995">Kinetochore</keyword>
<dbReference type="GO" id="GO:0042802">
    <property type="term" value="F:identical protein binding"/>
    <property type="evidence" value="ECO:0007669"/>
    <property type="project" value="InterPro"/>
</dbReference>
<gene>
    <name evidence="22" type="ORF">XELAEV_18027199mg</name>
</gene>
<comment type="subunit">
    <text evidence="14">Interacts with clip1, mis12, ndc80 and zwint. Interacts with gamma-tubulin.</text>
</comment>
<protein>
    <recommendedName>
        <fullName evidence="15">Centrosomal protein CEP57L1</fullName>
    </recommendedName>
    <alternativeName>
        <fullName evidence="11">Centrosomal protein 57kDa-like protein 1</fullName>
    </alternativeName>
    <alternativeName>
        <fullName evidence="16">Centrosomal protein cep57l1</fullName>
    </alternativeName>
    <alternativeName>
        <fullName evidence="17">Centrosomal protein of 57 kDa</fullName>
    </alternativeName>
    <alternativeName>
        <fullName evidence="12">Cep57-related protein</fullName>
    </alternativeName>
</protein>
<keyword evidence="5" id="KW-0963">Cytoplasm</keyword>
<evidence type="ECO:0000256" key="4">
    <source>
        <dbReference type="ARBA" id="ARBA00008179"/>
    </source>
</evidence>
<evidence type="ECO:0000256" key="17">
    <source>
        <dbReference type="ARBA" id="ARBA00079349"/>
    </source>
</evidence>
<comment type="function">
    <text evidence="13">Required for spindle microtubule attachment to both kinetochores and centrosomes. Also functions to tether minus-ends of spindle microtubules to centrosomes. May act by forming ring-like structures around microtubules, or by serving as a cross-linker or scaffold at the attachment site.</text>
</comment>
<dbReference type="GO" id="GO:0005874">
    <property type="term" value="C:microtubule"/>
    <property type="evidence" value="ECO:0007669"/>
    <property type="project" value="UniProtKB-KW"/>
</dbReference>
<dbReference type="GO" id="GO:0005819">
    <property type="term" value="C:spindle"/>
    <property type="evidence" value="ECO:0007669"/>
    <property type="project" value="UniProtKB-SubCell"/>
</dbReference>
<feature type="domain" description="Cep57 centrosome localisation" evidence="21">
    <location>
        <begin position="56"/>
        <end position="230"/>
    </location>
</feature>
<dbReference type="GO" id="GO:0043015">
    <property type="term" value="F:gamma-tubulin binding"/>
    <property type="evidence" value="ECO:0007669"/>
    <property type="project" value="InterPro"/>
</dbReference>
<evidence type="ECO:0000256" key="11">
    <source>
        <dbReference type="ARBA" id="ARBA00041218"/>
    </source>
</evidence>
<evidence type="ECO:0000256" key="7">
    <source>
        <dbReference type="ARBA" id="ARBA00022838"/>
    </source>
</evidence>
<organism evidence="22 23">
    <name type="scientific">Xenopus laevis</name>
    <name type="common">African clawed frog</name>
    <dbReference type="NCBI Taxonomy" id="8355"/>
    <lineage>
        <taxon>Eukaryota</taxon>
        <taxon>Metazoa</taxon>
        <taxon>Chordata</taxon>
        <taxon>Craniata</taxon>
        <taxon>Vertebrata</taxon>
        <taxon>Euteleostomi</taxon>
        <taxon>Amphibia</taxon>
        <taxon>Batrachia</taxon>
        <taxon>Anura</taxon>
        <taxon>Pipoidea</taxon>
        <taxon>Pipidae</taxon>
        <taxon>Xenopodinae</taxon>
        <taxon>Xenopus</taxon>
        <taxon>Xenopus</taxon>
    </lineage>
</organism>
<dbReference type="Proteomes" id="UP000694892">
    <property type="component" value="Chromosome 5L"/>
</dbReference>
<dbReference type="GO" id="GO:0000776">
    <property type="term" value="C:kinetochore"/>
    <property type="evidence" value="ECO:0007669"/>
    <property type="project" value="UniProtKB-KW"/>
</dbReference>
<feature type="coiled-coil region" evidence="18">
    <location>
        <begin position="93"/>
        <end position="222"/>
    </location>
</feature>
<feature type="compositionally biased region" description="Basic and acidic residues" evidence="19">
    <location>
        <begin position="314"/>
        <end position="325"/>
    </location>
</feature>
<feature type="compositionally biased region" description="Polar residues" evidence="19">
    <location>
        <begin position="452"/>
        <end position="464"/>
    </location>
</feature>
<evidence type="ECO:0000256" key="8">
    <source>
        <dbReference type="ARBA" id="ARBA00023054"/>
    </source>
</evidence>
<evidence type="ECO:0000256" key="1">
    <source>
        <dbReference type="ARBA" id="ARBA00004186"/>
    </source>
</evidence>
<evidence type="ECO:0000313" key="23">
    <source>
        <dbReference type="Proteomes" id="UP000694892"/>
    </source>
</evidence>
<comment type="similarity">
    <text evidence="4">Belongs to the translokin family.</text>
</comment>
<evidence type="ECO:0000256" key="18">
    <source>
        <dbReference type="SAM" id="Coils"/>
    </source>
</evidence>
<dbReference type="GO" id="GO:0005813">
    <property type="term" value="C:centrosome"/>
    <property type="evidence" value="ECO:0007669"/>
    <property type="project" value="UniProtKB-SubCell"/>
</dbReference>
<dbReference type="InterPro" id="IPR024957">
    <property type="entry name" value="Cep57_MT-bd_dom"/>
</dbReference>
<feature type="region of interest" description="Disordered" evidence="19">
    <location>
        <begin position="311"/>
        <end position="342"/>
    </location>
</feature>
<dbReference type="Pfam" id="PF14073">
    <property type="entry name" value="Cep57_CLD"/>
    <property type="match status" value="1"/>
</dbReference>
<evidence type="ECO:0000259" key="21">
    <source>
        <dbReference type="Pfam" id="PF14073"/>
    </source>
</evidence>
<dbReference type="OMA" id="LQTMQHY"/>
<evidence type="ECO:0000256" key="13">
    <source>
        <dbReference type="ARBA" id="ARBA00055384"/>
    </source>
</evidence>
<comment type="subcellular location">
    <subcellularLocation>
        <location evidence="3">Chromosome</location>
        <location evidence="3">Centromere</location>
        <location evidence="3">Kinetochore</location>
    </subcellularLocation>
    <subcellularLocation>
        <location evidence="2">Cytoplasm</location>
        <location evidence="2">Cytoskeleton</location>
        <location evidence="2">Microtubule organizing center</location>
        <location evidence="2">Centrosome</location>
    </subcellularLocation>
    <subcellularLocation>
        <location evidence="1">Cytoplasm</location>
        <location evidence="1">Cytoskeleton</location>
        <location evidence="1">Spindle</location>
    </subcellularLocation>
</comment>
<dbReference type="PANTHER" id="PTHR19336:SF10">
    <property type="entry name" value="CENTROSOMAL PROTEIN CEP57L1"/>
    <property type="match status" value="1"/>
</dbReference>
<evidence type="ECO:0000256" key="3">
    <source>
        <dbReference type="ARBA" id="ARBA00004629"/>
    </source>
</evidence>
<dbReference type="PANTHER" id="PTHR19336">
    <property type="entry name" value="UNCHARACTERIZED DUF1167"/>
    <property type="match status" value="1"/>
</dbReference>
<proteinExistence type="inferred from homology"/>
<dbReference type="GO" id="GO:0008017">
    <property type="term" value="F:microtubule binding"/>
    <property type="evidence" value="ECO:0007669"/>
    <property type="project" value="InterPro"/>
</dbReference>
<feature type="region of interest" description="Disordered" evidence="19">
    <location>
        <begin position="416"/>
        <end position="465"/>
    </location>
</feature>
<dbReference type="Pfam" id="PF06657">
    <property type="entry name" value="Cep57_MT_bd"/>
    <property type="match status" value="1"/>
</dbReference>
<keyword evidence="9" id="KW-0206">Cytoskeleton</keyword>
<evidence type="ECO:0000256" key="5">
    <source>
        <dbReference type="ARBA" id="ARBA00022490"/>
    </source>
</evidence>
<evidence type="ECO:0000256" key="12">
    <source>
        <dbReference type="ARBA" id="ARBA00042578"/>
    </source>
</evidence>
<dbReference type="InterPro" id="IPR025913">
    <property type="entry name" value="Cep57_CLD"/>
</dbReference>
<dbReference type="Gene3D" id="1.20.58.90">
    <property type="match status" value="1"/>
</dbReference>
<dbReference type="FunFam" id="1.20.58.90:FF:000003">
    <property type="entry name" value="Centrosomal protein of 57 kDa"/>
    <property type="match status" value="1"/>
</dbReference>
<name>A0A974HJJ8_XENLA</name>
<evidence type="ECO:0000313" key="22">
    <source>
        <dbReference type="EMBL" id="OCT80389.1"/>
    </source>
</evidence>
<feature type="compositionally biased region" description="Basic and acidic residues" evidence="19">
    <location>
        <begin position="259"/>
        <end position="270"/>
    </location>
</feature>
<feature type="domain" description="Cep57 centrosome microtubule-binding" evidence="20">
    <location>
        <begin position="341"/>
        <end position="409"/>
    </location>
</feature>
<dbReference type="EMBL" id="CM004474">
    <property type="protein sequence ID" value="OCT80389.1"/>
    <property type="molecule type" value="Genomic_DNA"/>
</dbReference>
<keyword evidence="10" id="KW-0137">Centromere</keyword>
<feature type="region of interest" description="Disordered" evidence="19">
    <location>
        <begin position="232"/>
        <end position="271"/>
    </location>
</feature>